<dbReference type="PANTHER" id="PTHR48099:SF5">
    <property type="entry name" value="C-1-TETRAHYDROFOLATE SYNTHASE, CYTOPLASMIC"/>
    <property type="match status" value="1"/>
</dbReference>
<organism evidence="12 13">
    <name type="scientific">Candidatus Lloydbacteria bacterium CG22_combo_CG10-13_8_21_14_all_47_15</name>
    <dbReference type="NCBI Taxonomy" id="1974635"/>
    <lineage>
        <taxon>Bacteria</taxon>
        <taxon>Candidatus Lloydiibacteriota</taxon>
    </lineage>
</organism>
<keyword evidence="8 9" id="KW-0511">Multifunctional enzyme</keyword>
<comment type="caution">
    <text evidence="12">The sequence shown here is derived from an EMBL/GenBank/DDBJ whole genome shotgun (WGS) entry which is preliminary data.</text>
</comment>
<feature type="binding site" evidence="9">
    <location>
        <begin position="171"/>
        <end position="173"/>
    </location>
    <ligand>
        <name>NADP(+)</name>
        <dbReference type="ChEBI" id="CHEBI:58349"/>
    </ligand>
</feature>
<evidence type="ECO:0000256" key="1">
    <source>
        <dbReference type="ARBA" id="ARBA00004777"/>
    </source>
</evidence>
<keyword evidence="2 9" id="KW-0554">One-carbon metabolism</keyword>
<dbReference type="GO" id="GO:0004477">
    <property type="term" value="F:methenyltetrahydrofolate cyclohydrolase activity"/>
    <property type="evidence" value="ECO:0007669"/>
    <property type="project" value="UniProtKB-UniRule"/>
</dbReference>
<comment type="catalytic activity">
    <reaction evidence="9">
        <text>(6R)-5,10-methylene-5,6,7,8-tetrahydrofolate + NADP(+) = (6R)-5,10-methenyltetrahydrofolate + NADPH</text>
        <dbReference type="Rhea" id="RHEA:22812"/>
        <dbReference type="ChEBI" id="CHEBI:15636"/>
        <dbReference type="ChEBI" id="CHEBI:57455"/>
        <dbReference type="ChEBI" id="CHEBI:57783"/>
        <dbReference type="ChEBI" id="CHEBI:58349"/>
        <dbReference type="EC" id="1.5.1.5"/>
    </reaction>
</comment>
<evidence type="ECO:0000313" key="13">
    <source>
        <dbReference type="Proteomes" id="UP000230638"/>
    </source>
</evidence>
<feature type="domain" description="Tetrahydrofolate dehydrogenase/cyclohydrolase NAD(P)-binding" evidence="11">
    <location>
        <begin position="147"/>
        <end position="283"/>
    </location>
</feature>
<sequence length="289" mass="30926">MNIHTERGIVFTMILDGKKIAEDIQKKMRKKVMELRSVPVLCIIQAGENRASEKFVERKKKFGESIGVPVELVNLPAEAREEEILAAILFSASDERVGGIVVQLPLPLGYNTQKILNMIPIEKDVDALSDAAMEKFANGNLGVMPPVAGAIKKIFEYGKISVRGKRAVVIGRGRLVGVPAEIFLRRSGAEVTVVDDTVSDIARETKRADILISGAGSPHLVTLDKIKKGVVLIDAGTSQNDDGRLVGDACPSCVSKCALFTPVPGGIGPITVAMVFDNLLALADSGAEK</sequence>
<dbReference type="GO" id="GO:0006164">
    <property type="term" value="P:purine nucleotide biosynthetic process"/>
    <property type="evidence" value="ECO:0007669"/>
    <property type="project" value="UniProtKB-KW"/>
</dbReference>
<dbReference type="UniPathway" id="UPA00193"/>
<keyword evidence="7 9" id="KW-0486">Methionine biosynthesis</keyword>
<keyword evidence="5 9" id="KW-0521">NADP</keyword>
<evidence type="ECO:0000256" key="5">
    <source>
        <dbReference type="ARBA" id="ARBA00022857"/>
    </source>
</evidence>
<dbReference type="PANTHER" id="PTHR48099">
    <property type="entry name" value="C-1-TETRAHYDROFOLATE SYNTHASE, CYTOPLASMIC-RELATED"/>
    <property type="match status" value="1"/>
</dbReference>
<dbReference type="InterPro" id="IPR046346">
    <property type="entry name" value="Aminoacid_DH-like_N_sf"/>
</dbReference>
<dbReference type="Proteomes" id="UP000230638">
    <property type="component" value="Unassembled WGS sequence"/>
</dbReference>
<evidence type="ECO:0000256" key="4">
    <source>
        <dbReference type="ARBA" id="ARBA00022801"/>
    </source>
</evidence>
<dbReference type="InterPro" id="IPR000672">
    <property type="entry name" value="THF_DH/CycHdrlase"/>
</dbReference>
<comment type="catalytic activity">
    <reaction evidence="9">
        <text>(6R)-5,10-methenyltetrahydrofolate + H2O = (6R)-10-formyltetrahydrofolate + H(+)</text>
        <dbReference type="Rhea" id="RHEA:23700"/>
        <dbReference type="ChEBI" id="CHEBI:15377"/>
        <dbReference type="ChEBI" id="CHEBI:15378"/>
        <dbReference type="ChEBI" id="CHEBI:57455"/>
        <dbReference type="ChEBI" id="CHEBI:195366"/>
        <dbReference type="EC" id="3.5.4.9"/>
    </reaction>
</comment>
<reference evidence="12 13" key="1">
    <citation type="submission" date="2017-09" db="EMBL/GenBank/DDBJ databases">
        <title>Depth-based differentiation of microbial function through sediment-hosted aquifers and enrichment of novel symbionts in the deep terrestrial subsurface.</title>
        <authorList>
            <person name="Probst A.J."/>
            <person name="Ladd B."/>
            <person name="Jarett J.K."/>
            <person name="Geller-Mcgrath D.E."/>
            <person name="Sieber C.M."/>
            <person name="Emerson J.B."/>
            <person name="Anantharaman K."/>
            <person name="Thomas B.C."/>
            <person name="Malmstrom R."/>
            <person name="Stieglmeier M."/>
            <person name="Klingl A."/>
            <person name="Woyke T."/>
            <person name="Ryan C.M."/>
            <person name="Banfield J.F."/>
        </authorList>
    </citation>
    <scope>NUCLEOTIDE SEQUENCE [LARGE SCALE GENOMIC DNA]</scope>
    <source>
        <strain evidence="12">CG22_combo_CG10-13_8_21_14_all_47_15</strain>
    </source>
</reference>
<comment type="pathway">
    <text evidence="1 9">One-carbon metabolism; tetrahydrofolate interconversion.</text>
</comment>
<dbReference type="EC" id="1.5.1.5" evidence="9"/>
<evidence type="ECO:0000313" key="12">
    <source>
        <dbReference type="EMBL" id="PIP73156.1"/>
    </source>
</evidence>
<dbReference type="Gene3D" id="3.40.50.720">
    <property type="entry name" value="NAD(P)-binding Rossmann-like Domain"/>
    <property type="match status" value="1"/>
</dbReference>
<evidence type="ECO:0000256" key="7">
    <source>
        <dbReference type="ARBA" id="ARBA00023167"/>
    </source>
</evidence>
<feature type="binding site" evidence="9">
    <location>
        <position position="237"/>
    </location>
    <ligand>
        <name>NADP(+)</name>
        <dbReference type="ChEBI" id="CHEBI:58349"/>
    </ligand>
</feature>
<dbReference type="Pfam" id="PF00763">
    <property type="entry name" value="THF_DHG_CYH"/>
    <property type="match status" value="1"/>
</dbReference>
<comment type="function">
    <text evidence="9">Catalyzes the oxidation of 5,10-methylenetetrahydrofolate to 5,10-methenyltetrahydrofolate and then the hydrolysis of 5,10-methenyltetrahydrofolate to 10-formyltetrahydrofolate.</text>
</comment>
<proteinExistence type="inferred from homology"/>
<dbReference type="EC" id="3.5.4.9" evidence="9"/>
<dbReference type="PRINTS" id="PR00085">
    <property type="entry name" value="THFDHDRGNASE"/>
</dbReference>
<keyword evidence="4 9" id="KW-0378">Hydrolase</keyword>
<name>A0A2H0CTG8_9BACT</name>
<dbReference type="HAMAP" id="MF_01576">
    <property type="entry name" value="THF_DHG_CYH"/>
    <property type="match status" value="1"/>
</dbReference>
<dbReference type="GO" id="GO:0005829">
    <property type="term" value="C:cytosol"/>
    <property type="evidence" value="ECO:0007669"/>
    <property type="project" value="TreeGrafter"/>
</dbReference>
<evidence type="ECO:0000259" key="11">
    <source>
        <dbReference type="Pfam" id="PF02882"/>
    </source>
</evidence>
<dbReference type="EMBL" id="PCTL01000028">
    <property type="protein sequence ID" value="PIP73156.1"/>
    <property type="molecule type" value="Genomic_DNA"/>
</dbReference>
<comment type="caution">
    <text evidence="9">Lacks conserved residue(s) required for the propagation of feature annotation.</text>
</comment>
<dbReference type="GO" id="GO:0000105">
    <property type="term" value="P:L-histidine biosynthetic process"/>
    <property type="evidence" value="ECO:0007669"/>
    <property type="project" value="UniProtKB-KW"/>
</dbReference>
<keyword evidence="9" id="KW-0368">Histidine biosynthesis</keyword>
<keyword evidence="3 9" id="KW-0658">Purine biosynthesis</keyword>
<dbReference type="SUPFAM" id="SSF51735">
    <property type="entry name" value="NAD(P)-binding Rossmann-fold domains"/>
    <property type="match status" value="1"/>
</dbReference>
<dbReference type="GO" id="GO:0004488">
    <property type="term" value="F:methylenetetrahydrofolate dehydrogenase (NADP+) activity"/>
    <property type="evidence" value="ECO:0007669"/>
    <property type="project" value="UniProtKB-UniRule"/>
</dbReference>
<dbReference type="PROSITE" id="PS00767">
    <property type="entry name" value="THF_DHG_CYH_2"/>
    <property type="match status" value="1"/>
</dbReference>
<accession>A0A2H0CTG8</accession>
<dbReference type="SUPFAM" id="SSF53223">
    <property type="entry name" value="Aminoacid dehydrogenase-like, N-terminal domain"/>
    <property type="match status" value="1"/>
</dbReference>
<evidence type="ECO:0000256" key="9">
    <source>
        <dbReference type="HAMAP-Rule" id="MF_01576"/>
    </source>
</evidence>
<keyword evidence="6 9" id="KW-0560">Oxidoreductase</keyword>
<dbReference type="GO" id="GO:0035999">
    <property type="term" value="P:tetrahydrofolate interconversion"/>
    <property type="evidence" value="ECO:0007669"/>
    <property type="project" value="UniProtKB-UniRule"/>
</dbReference>
<dbReference type="AlphaFoldDB" id="A0A2H0CTG8"/>
<evidence type="ECO:0000256" key="6">
    <source>
        <dbReference type="ARBA" id="ARBA00023002"/>
    </source>
</evidence>
<gene>
    <name evidence="9" type="primary">folD</name>
    <name evidence="12" type="ORF">COW88_02805</name>
</gene>
<feature type="domain" description="Tetrahydrofolate dehydrogenase/cyclohydrolase catalytic" evidence="10">
    <location>
        <begin position="15"/>
        <end position="126"/>
    </location>
</feature>
<comment type="subunit">
    <text evidence="9">Homodimer.</text>
</comment>
<dbReference type="InterPro" id="IPR020631">
    <property type="entry name" value="THF_DH/CycHdrlase_NAD-bd_dom"/>
</dbReference>
<evidence type="ECO:0000256" key="3">
    <source>
        <dbReference type="ARBA" id="ARBA00022755"/>
    </source>
</evidence>
<evidence type="ECO:0000256" key="8">
    <source>
        <dbReference type="ARBA" id="ARBA00023268"/>
    </source>
</evidence>
<evidence type="ECO:0000256" key="2">
    <source>
        <dbReference type="ARBA" id="ARBA00022563"/>
    </source>
</evidence>
<dbReference type="InterPro" id="IPR036291">
    <property type="entry name" value="NAD(P)-bd_dom_sf"/>
</dbReference>
<dbReference type="Gene3D" id="3.40.50.10860">
    <property type="entry name" value="Leucine Dehydrogenase, chain A, domain 1"/>
    <property type="match status" value="1"/>
</dbReference>
<dbReference type="InterPro" id="IPR020630">
    <property type="entry name" value="THF_DH/CycHdrlase_cat_dom"/>
</dbReference>
<protein>
    <recommendedName>
        <fullName evidence="9">Bifunctional protein FolD</fullName>
    </recommendedName>
    <domain>
        <recommendedName>
            <fullName evidence="9">Methylenetetrahydrofolate dehydrogenase</fullName>
            <ecNumber evidence="9">1.5.1.5</ecNumber>
        </recommendedName>
    </domain>
    <domain>
        <recommendedName>
            <fullName evidence="9">Methenyltetrahydrofolate cyclohydrolase</fullName>
            <ecNumber evidence="9">3.5.4.9</ecNumber>
        </recommendedName>
    </domain>
</protein>
<dbReference type="Pfam" id="PF02882">
    <property type="entry name" value="THF_DHG_CYH_C"/>
    <property type="match status" value="1"/>
</dbReference>
<evidence type="ECO:0000259" key="10">
    <source>
        <dbReference type="Pfam" id="PF00763"/>
    </source>
</evidence>
<dbReference type="GO" id="GO:0009086">
    <property type="term" value="P:methionine biosynthetic process"/>
    <property type="evidence" value="ECO:0007669"/>
    <property type="project" value="UniProtKB-KW"/>
</dbReference>
<dbReference type="InterPro" id="IPR020867">
    <property type="entry name" value="THF_DH/CycHdrlase_CS"/>
</dbReference>
<keyword evidence="9" id="KW-0028">Amino-acid biosynthesis</keyword>
<comment type="similarity">
    <text evidence="9">Belongs to the tetrahydrofolate dehydrogenase/cyclohydrolase family.</text>
</comment>